<feature type="domain" description="Dynein heavy chain linker" evidence="18">
    <location>
        <begin position="1860"/>
        <end position="2109"/>
    </location>
</feature>
<dbReference type="OrthoDB" id="424310at2759"/>
<feature type="region of interest" description="Disordered" evidence="15">
    <location>
        <begin position="3308"/>
        <end position="3329"/>
    </location>
</feature>
<feature type="domain" description="Dynein heavy chain linker" evidence="18">
    <location>
        <begin position="1679"/>
        <end position="1825"/>
    </location>
</feature>
<gene>
    <name evidence="24" type="ORF">PRG01_1021700</name>
</gene>
<dbReference type="Pfam" id="PF12774">
    <property type="entry name" value="AAA_6"/>
    <property type="match status" value="1"/>
</dbReference>
<feature type="domain" description="Dynein heavy chain C-terminal" evidence="23">
    <location>
        <begin position="5459"/>
        <end position="5761"/>
    </location>
</feature>
<dbReference type="SUPFAM" id="SSF52540">
    <property type="entry name" value="P-loop containing nucleoside triphosphate hydrolases"/>
    <property type="match status" value="4"/>
</dbReference>
<dbReference type="InterPro" id="IPR024743">
    <property type="entry name" value="Dynein_HC_stalk"/>
</dbReference>
<dbReference type="FunFam" id="3.40.50.300:FF:001567">
    <property type="entry name" value="Dynein heavy chain, putative"/>
    <property type="match status" value="1"/>
</dbReference>
<dbReference type="GO" id="GO:0008569">
    <property type="term" value="F:minus-end-directed microtubule motor activity"/>
    <property type="evidence" value="ECO:0007669"/>
    <property type="project" value="InterPro"/>
</dbReference>
<dbReference type="InterPro" id="IPR027417">
    <property type="entry name" value="P-loop_NTPase"/>
</dbReference>
<evidence type="ECO:0000256" key="8">
    <source>
        <dbReference type="ARBA" id="ARBA00023017"/>
    </source>
</evidence>
<dbReference type="Gene3D" id="1.10.8.1220">
    <property type="match status" value="1"/>
</dbReference>
<name>A0A2P9DH94_PLARE</name>
<dbReference type="Pfam" id="PF18199">
    <property type="entry name" value="Dynein_C"/>
    <property type="match status" value="1"/>
</dbReference>
<dbReference type="GO" id="GO:0045505">
    <property type="term" value="F:dynein intermediate chain binding"/>
    <property type="evidence" value="ECO:0007669"/>
    <property type="project" value="InterPro"/>
</dbReference>
<dbReference type="Gene3D" id="1.10.8.720">
    <property type="entry name" value="Region D6 of dynein motor"/>
    <property type="match status" value="1"/>
</dbReference>
<evidence type="ECO:0000259" key="16">
    <source>
        <dbReference type="Pfam" id="PF03028"/>
    </source>
</evidence>
<feature type="region of interest" description="Disordered" evidence="15">
    <location>
        <begin position="2118"/>
        <end position="2148"/>
    </location>
</feature>
<dbReference type="GO" id="GO:0051959">
    <property type="term" value="F:dynein light intermediate chain binding"/>
    <property type="evidence" value="ECO:0007669"/>
    <property type="project" value="InterPro"/>
</dbReference>
<protein>
    <submittedName>
        <fullName evidence="24">Dynein heavy chain, putative</fullName>
    </submittedName>
</protein>
<keyword evidence="4" id="KW-0963">Cytoplasm</keyword>
<evidence type="ECO:0000259" key="21">
    <source>
        <dbReference type="Pfam" id="PF12780"/>
    </source>
</evidence>
<evidence type="ECO:0000259" key="18">
    <source>
        <dbReference type="Pfam" id="PF08393"/>
    </source>
</evidence>
<dbReference type="FunFam" id="3.10.490.20:FF:000009">
    <property type="entry name" value="Dynein heavy chain 4"/>
    <property type="match status" value="1"/>
</dbReference>
<dbReference type="Pfam" id="PF18198">
    <property type="entry name" value="AAA_lid_11"/>
    <property type="match status" value="1"/>
</dbReference>
<dbReference type="FunFam" id="1.20.58.1120:FF:000014">
    <property type="entry name" value="Putative dynein heavy chain"/>
    <property type="match status" value="1"/>
</dbReference>
<dbReference type="InterPro" id="IPR011704">
    <property type="entry name" value="ATPase_dyneun-rel_AAA"/>
</dbReference>
<dbReference type="Gene3D" id="1.20.920.20">
    <property type="match status" value="1"/>
</dbReference>
<comment type="subcellular location">
    <subcellularLocation>
        <location evidence="1">Cell projection</location>
        <location evidence="1">Cilium</location>
    </subcellularLocation>
    <subcellularLocation>
        <location evidence="2">Cytoplasm</location>
        <location evidence="2">Cytoskeleton</location>
    </subcellularLocation>
</comment>
<dbReference type="PANTHER" id="PTHR45703:SF8">
    <property type="entry name" value="DYNEINS HEAVY CHAIN"/>
    <property type="match status" value="1"/>
</dbReference>
<dbReference type="GO" id="GO:0030286">
    <property type="term" value="C:dynein complex"/>
    <property type="evidence" value="ECO:0007669"/>
    <property type="project" value="UniProtKB-KW"/>
</dbReference>
<dbReference type="Pfam" id="PF03028">
    <property type="entry name" value="Dynein_heavy"/>
    <property type="match status" value="1"/>
</dbReference>
<feature type="coiled-coil region" evidence="14">
    <location>
        <begin position="1569"/>
        <end position="1625"/>
    </location>
</feature>
<dbReference type="InterPro" id="IPR043157">
    <property type="entry name" value="Dynein_AAA1S"/>
</dbReference>
<feature type="domain" description="Dynein heavy chain hydrolytic ATP-binding dynein motor region" evidence="19">
    <location>
        <begin position="2389"/>
        <end position="2690"/>
    </location>
</feature>
<evidence type="ECO:0000256" key="14">
    <source>
        <dbReference type="SAM" id="Coils"/>
    </source>
</evidence>
<evidence type="ECO:0000259" key="19">
    <source>
        <dbReference type="Pfam" id="PF12774"/>
    </source>
</evidence>
<dbReference type="FunFam" id="3.40.50.300:FF:000063">
    <property type="entry name" value="dynein heavy chain 6, axonemal"/>
    <property type="match status" value="1"/>
</dbReference>
<evidence type="ECO:0000256" key="3">
    <source>
        <dbReference type="ARBA" id="ARBA00008887"/>
    </source>
</evidence>
<dbReference type="Gene3D" id="3.20.180.20">
    <property type="entry name" value="Dynein heavy chain, N-terminal domain 2"/>
    <property type="match status" value="1"/>
</dbReference>
<keyword evidence="9 14" id="KW-0175">Coiled coil</keyword>
<keyword evidence="10" id="KW-0969">Cilium</keyword>
<feature type="domain" description="ATPase dynein-related AAA" evidence="17">
    <location>
        <begin position="2863"/>
        <end position="3001"/>
    </location>
</feature>
<evidence type="ECO:0000256" key="4">
    <source>
        <dbReference type="ARBA" id="ARBA00022490"/>
    </source>
</evidence>
<evidence type="ECO:0000256" key="6">
    <source>
        <dbReference type="ARBA" id="ARBA00022741"/>
    </source>
</evidence>
<evidence type="ECO:0000256" key="11">
    <source>
        <dbReference type="ARBA" id="ARBA00023175"/>
    </source>
</evidence>
<dbReference type="GO" id="GO:0005929">
    <property type="term" value="C:cilium"/>
    <property type="evidence" value="ECO:0007669"/>
    <property type="project" value="UniProtKB-SubCell"/>
</dbReference>
<feature type="coiled-coil region" evidence="14">
    <location>
        <begin position="4364"/>
        <end position="4447"/>
    </location>
</feature>
<feature type="compositionally biased region" description="Polar residues" evidence="15">
    <location>
        <begin position="2137"/>
        <end position="2148"/>
    </location>
</feature>
<reference evidence="24 25" key="1">
    <citation type="submission" date="2016-09" db="EMBL/GenBank/DDBJ databases">
        <authorList>
            <consortium name="Pathogen Informatics"/>
        </authorList>
    </citation>
    <scope>NUCLEOTIDE SEQUENCE [LARGE SCALE GENOMIC DNA]</scope>
</reference>
<evidence type="ECO:0000259" key="22">
    <source>
        <dbReference type="Pfam" id="PF18198"/>
    </source>
</evidence>
<feature type="region of interest" description="Disordered" evidence="15">
    <location>
        <begin position="3360"/>
        <end position="3380"/>
    </location>
</feature>
<organism evidence="24 25">
    <name type="scientific">Plasmodium reichenowi</name>
    <dbReference type="NCBI Taxonomy" id="5854"/>
    <lineage>
        <taxon>Eukaryota</taxon>
        <taxon>Sar</taxon>
        <taxon>Alveolata</taxon>
        <taxon>Apicomplexa</taxon>
        <taxon>Aconoidasida</taxon>
        <taxon>Haemosporida</taxon>
        <taxon>Plasmodiidae</taxon>
        <taxon>Plasmodium</taxon>
        <taxon>Plasmodium (Laverania)</taxon>
    </lineage>
</organism>
<dbReference type="Gene3D" id="3.10.490.20">
    <property type="match status" value="1"/>
</dbReference>
<feature type="region of interest" description="Disordered" evidence="15">
    <location>
        <begin position="3100"/>
        <end position="3157"/>
    </location>
</feature>
<dbReference type="InterPro" id="IPR004273">
    <property type="entry name" value="Dynein_heavy_D6_P-loop"/>
</dbReference>
<keyword evidence="11" id="KW-0505">Motor protein</keyword>
<dbReference type="InterPro" id="IPR035699">
    <property type="entry name" value="AAA_6"/>
</dbReference>
<feature type="coiled-coil region" evidence="14">
    <location>
        <begin position="4169"/>
        <end position="4203"/>
    </location>
</feature>
<feature type="region of interest" description="Disordered" evidence="15">
    <location>
        <begin position="4916"/>
        <end position="4942"/>
    </location>
</feature>
<proteinExistence type="inferred from homology"/>
<keyword evidence="13" id="KW-0966">Cell projection</keyword>
<dbReference type="Gene3D" id="1.20.58.1120">
    <property type="match status" value="1"/>
</dbReference>
<dbReference type="FunFam" id="3.40.50.300:FF:001266">
    <property type="entry name" value="Dynein heavy chain, putative"/>
    <property type="match status" value="1"/>
</dbReference>
<evidence type="ECO:0000259" key="23">
    <source>
        <dbReference type="Pfam" id="PF18199"/>
    </source>
</evidence>
<dbReference type="Gene3D" id="1.20.1270.280">
    <property type="match status" value="1"/>
</dbReference>
<feature type="compositionally biased region" description="Basic and acidic residues" evidence="15">
    <location>
        <begin position="2124"/>
        <end position="2136"/>
    </location>
</feature>
<dbReference type="Gene3D" id="3.40.50.300">
    <property type="entry name" value="P-loop containing nucleotide triphosphate hydrolases"/>
    <property type="match status" value="6"/>
</dbReference>
<keyword evidence="12" id="KW-0206">Cytoskeleton</keyword>
<feature type="domain" description="Dynein heavy chain coiled coil stalk" evidence="20">
    <location>
        <begin position="4153"/>
        <end position="4491"/>
    </location>
</feature>
<feature type="domain" description="Dynein heavy chain region D6 P-loop" evidence="16">
    <location>
        <begin position="5166"/>
        <end position="5281"/>
    </location>
</feature>
<dbReference type="VEuPathDB" id="PlasmoDB:PRG01_1021700"/>
<dbReference type="VEuPathDB" id="PlasmoDB:PRCDC_1022500"/>
<evidence type="ECO:0000256" key="1">
    <source>
        <dbReference type="ARBA" id="ARBA00004138"/>
    </source>
</evidence>
<feature type="compositionally biased region" description="Low complexity" evidence="15">
    <location>
        <begin position="4961"/>
        <end position="4977"/>
    </location>
</feature>
<dbReference type="GO" id="GO:0016887">
    <property type="term" value="F:ATP hydrolysis activity"/>
    <property type="evidence" value="ECO:0007669"/>
    <property type="project" value="InterPro"/>
</dbReference>
<dbReference type="InterPro" id="IPR043160">
    <property type="entry name" value="Dynein_C_barrel"/>
</dbReference>
<feature type="region of interest" description="Disordered" evidence="15">
    <location>
        <begin position="1409"/>
        <end position="1463"/>
    </location>
</feature>
<evidence type="ECO:0000256" key="15">
    <source>
        <dbReference type="SAM" id="MobiDB-lite"/>
    </source>
</evidence>
<feature type="region of interest" description="Disordered" evidence="15">
    <location>
        <begin position="4954"/>
        <end position="4977"/>
    </location>
</feature>
<evidence type="ECO:0000256" key="9">
    <source>
        <dbReference type="ARBA" id="ARBA00023054"/>
    </source>
</evidence>
<evidence type="ECO:0000256" key="2">
    <source>
        <dbReference type="ARBA" id="ARBA00004245"/>
    </source>
</evidence>
<dbReference type="Gene3D" id="1.10.287.2620">
    <property type="match status" value="1"/>
</dbReference>
<dbReference type="InterPro" id="IPR042222">
    <property type="entry name" value="Dynein_2_N"/>
</dbReference>
<dbReference type="GO" id="GO:0007018">
    <property type="term" value="P:microtubule-based movement"/>
    <property type="evidence" value="ECO:0007669"/>
    <property type="project" value="InterPro"/>
</dbReference>
<dbReference type="EMBL" id="LT969573">
    <property type="protein sequence ID" value="SOV79820.1"/>
    <property type="molecule type" value="Genomic_DNA"/>
</dbReference>
<dbReference type="InterPro" id="IPR041658">
    <property type="entry name" value="AAA_lid_11"/>
</dbReference>
<dbReference type="Gene3D" id="1.10.8.710">
    <property type="match status" value="1"/>
</dbReference>
<evidence type="ECO:0000256" key="7">
    <source>
        <dbReference type="ARBA" id="ARBA00022840"/>
    </source>
</evidence>
<evidence type="ECO:0000313" key="24">
    <source>
        <dbReference type="EMBL" id="SOV79820.1"/>
    </source>
</evidence>
<dbReference type="Gene3D" id="1.20.140.100">
    <property type="entry name" value="Dynein heavy chain, N-terminal domain 2"/>
    <property type="match status" value="1"/>
</dbReference>
<evidence type="ECO:0000256" key="12">
    <source>
        <dbReference type="ARBA" id="ARBA00023212"/>
    </source>
</evidence>
<sequence>MSKKNDVYEENGEYNPKVEELLTSALEFFNIHGLAKEEVINNIKKDENTIKLLNDFYEKNEECLFIFNEKDCIKIYNSILDLYKKRKNEKFLIIYKTPQSNILYLEMNNDAENVIRNFLEIFFSNFMNKNEDINSSSLLKEMKKKFNNFLLNLRIIYGETEDKLTLPYAPSEIKEENVNTIEEYLIHFIKCYHIILRNFMNYKKKEYTNCYEFLKCLKNKSEDINYLYNEIDKDSFQEIINIILEKKKNSSYKNIIENIKKEISEHKMEILDLYTHLKPVVHFLQKLEFNKDDDIEKKYIYITPIIHSLSISINKSNYLIKNCKFVFNFLSKVLINSCNQNLNTPEIINSIYNCVDVLKIKLYDTLNFLLNFLYIFKMYKSKNEKLQSLHEHNTYVIQRKTQIQVTSEKGNELHINMSPEKKKKKNIDIDIISSYQNGNNNQETLNQEDDIKNELEEEYSYFPSISLYMYKLKILIEYLKIYQTYMKLEKIEIPGEKGKNLTEEIHNISNDFNIINENFLDINHEILNEHEHIFINKYNIFESRVKELNKRLICVFVYSFDNDLKKNIKLLNSFLILRDIHVIEVELIRHASLLCQDLKKEFILVDNLFIKNKTIIENNKKMFLENKFQQGQCDLDGIENVISNNIQEEHITKKNLTGENMISNNIQEEHITKKNITGENMISNNIQEEHITKKNITDENMISNNIEEEHITKKNITDENMISNNIEEEHITKKNITDENMISNNIEEEHITKKNITGENMISNNIQDDNTANSNITDETIPDVKASSITNNINININNQMKNKLEIDKMEREIKERFEDNLKRLNINKNSPLFCEVINLFTSLLKRIEQQYFPLKKIIKVLKFENEKTEEVKHLYKNINEKISKYINDVSKEWFKETIDVVNNFLNEYIFKKRNDLFYVNFHPYIFMFINNIKNFFLNNLSVNEDCLHIYNKANTFKKFINILNNITKKYNSVLTKTLDVEKELFEEKMNNVKNRLLKGVNELKWSDDNIYEYIESVDKDMSDIYNNISTLHNNIVSILNVTSNWVKKCIIEKRKRNEDIYSYLNNYKNNMSILKGKLNDDFKNINMNIKQSYDILKIKKNNITWKNYLKFLNNIIIDKLIHLTNFLFNNLYDVMKCTKRDEQLFIIRINFIENKLNLDLKLTSKKTFCIETIFYKWIDDFMNLCSGIRRIDIKSGDYLNEILLSLSIHYNKNKIENFFQNTIKKSYEYLDSLTKYEHIWKIDIKKEFLSFKKKNEIQLYPTYFEYNNNFQDSLKLININIPYLFPNVLAYKKLILTLKQDLNKFYHLKTYEPINFILFYSENFVEKLINFTKKNISLYSEYLQNFVKDVVYSINSFYENVINNLNEISIVDFFSKKGNSKKGILEKGETNTGLQKGEKNVRLKKEGIDNMDISKMDNNNQMNDDNNKMNDFDDDDDNNKMNDFDDDDDNNKMNDFDDDDNNNKMIDFDDDDNNNKMIDFDDDDIKKIDLDDNNNIYDESKRYKNKNALKNEEKEKEKTNVSKINKKKDIFYNLMRNLRSVKLSRKIIPLIFQKIKEIMENLKELDIIIKYNDILDNIEKNKEKVEIQYNDIKEKILKYKNNEIKNIKLEIKDFKEELTKLKKHIFKNIPSTPKDIYNFPYEKINEFRKSFQTYKDKQKYHNELEILFEIDITIFDELDQIDIKLTDLKHLWDLVNSIIFFIEQEKKKLWKNIDVNSNIYLIDFISLYIRKNFFDLKHLSIYEYIIKELKKLSSILPLLVDLNNECIFDRHWNIIINISGNINNLYTKKKENNNNNNNQNNYINNTDLLNTPLSNNNNNNITSIMSIHTFNKEEQLNYDNTYDNEKETNNNIFLNKNIQIKYKELTLQGFFDLKLYKHVDAVHDVIEQAKKEQKIENKIKEINVIWKEMNFEFLKKNNYIQITNMDMILEIVDVHTSEILFFINQKKFILFIQETILNTQENLKKIDEVINIWRKFLNKFERLQPIYLNSEDIHSQLPEESKMFFNIENEYKEIIHSAAEQKNVLQVCLNEDLFYLLSKFFKNIELCEKALNDYLDQKKKAFPRFYFLSNIALLDILSNGKNPFKILPYINDVFNAIKTIQFKEDLVQRVPVSELNEQNEENDLVKNEERSEKTQNDQNNVNTDGKINGFTNGETNVNTNDAANGYTNDASYYGQEEDETYQGENKKCKDIKTCEPKDYIAKGVYSIENEHLEFLNELVLKGNVENYLKDLETHLKVTIRSILENAKICSENLDEQNRDETMITNYISQVVCTCNQIIVTEEINKCFDELENGNESAFVDYKKVLIERINKLIKLVEKTDDYNIRTKLLSLIILDVHTRDVIISFIKKKISDSTSFDWQAQLKYYWVYDKKINNYTCEIKLCDFKTKYLYEYIGNSGKLVITPLTDKCYITLTQALNLILGGAPAGPAGTGKTETTKDLSKAIGIAIFIFNCSNQMNYFNMSQICIGLSQTGAWGCFDEFNRISIEVLSVVSTQIKCIFDAIKEKKTMFHFIDDEIVLKKTCGFFITMNPGYAGRTELPENLKNLFRSCSMIVPDIKFICENMLMSFGFIKANKLSYKFVELYQLCKELLQKNIHYDWGLRAVKVVLIQAGNLKRKYANFDEEIILMKALKDFNIPKITYEDIPIFLGLINDLFPNVNCNIFDEKDQEKENDNDEEHKQEQQTYIIQEDEKKLYKKKKNIYHNIDKYKSSITQNFTNSNDNKNDLLINKDNYETNKNLVAHYQHDICEDISHIDKTKKDVQIYDGENNEKSDINELRQKKNIISDQNVNENYYINNKEYDKDSNKIDNLKEKKFMKEEKRMIIHNFDDAIKICLKESNLQIDDNFILKVKQLKDLMDVRHCVFILGEDGCGKSSVIDILIKSLNKINEKCLYEIINPKSIESYELYGYLTKNNEWIDGALSSIMRKMSRNISPYNENIKHKITLLDGNIDAEWIESMNTVMDDNKVLTLVSNERIPFTKEMHLFFEITNMKYASPATVSRGGVLFINKGDISYKLFISSWINLLNNNIAKTEFYYLFNIFYSQNIDMLRKQCKFAFDLSNLDIVKSICNYIDYFLYKYEKYINEVIKKIENKQNEEINFMKNENNRQNLSNSNTKRKDKTTKDKDTKEINDIHNIDKKKNKQKESQKMDKKTNSFKDKIITNDNESKLKLQKNINHVDDIKMNTKNLIHNEEKNIINKINYNYEILKDYYNCFFMNSYMWVINNLIIDDKIMNSKNIFSNNIKSNLKVKMGNDYCCNYIYNIYENNWKHLSEYLDEDILFLQKLKWKTSEMENEEKGYENEVVLEGDEDDNMDDTHDNMDDTHGNMDDTHDNMDDTHDNMDDTHDNMDDTHDNMDDTHDNMGDTHDNMDEKKKKKLIKNKKKKKKTINNYIENMLPNNYDDIYINTIELIRIEKMIKYCLERNQAILVYGNNGTGKTKCIKNNINMNIEKFTHTIISINYYTNSFVLQKIIENNVEKRNTRTYGPPNQKKHIFFLEDLNITAKDNCDTQQTLEFLRQLLTYKLIYDRDNLDEKKFIHDISFIGTINNNTNKLIDKRIQNKFSIINIDDISMKTFENIYKIILKQHLLKFDDSIKCLLNNIISFSYDLYTNITENISFNLSNLAPHYLFNLNDIHTIFYNIIKCTNPDIYNNQFKFLMIVFHEMQHAYINKLISDDHINIFTQLFNKLVQQYFPFFKEDFEKHIDVFDSTNEPHNVEHGQDITSNKSLTFHENDNVDNDTYNNNMDNGFKNDRNVNNNNNIDGDGDDHGHGDGINVRTVEKTHLDMSNNLNNSNDKDNIIMKMKKSNNINTDSYNNNNNNNNINVKVKEKNLIYDLNKNIFTSFISIRNGLDKMYLNVKKFYVLKEVLTEKLNEYNTTHVELPLVLFDYAIIQICKICRILDFNISHLMLIGFGGSGKQSLIKLSIFINSLNLLNISTNNNYDVNNFKSDLQEFHLKCAIKPGNVHVLLLKENDILDSFLPYINDLTSTGLCNDLFTKDEYLGIFSSIRNQIKYLNIGESNEDVFNYYINKIKTNLKIAITHSPISNLYRDRLIKFPSFLSNFSFIYFLPWPYEALVNVSNKFLSDIKIKQDLKKKICEHMAYVHTSTNEMNKKYLEQKNRYNYVIPKTFLEYIYFYKNLLNVKNFEIEKSVERLNKGLLALTSTRENVQVLQKEIEIKITNIEEKKIEVNEILNKVKEATEVTNKEQQIVNEEKKKTEIFTKEAIEIQLKADKELSEALPIMNKAKDAVNCITKSAIQELKSLQNPPKECLDVTHAVLIALKEIKNYSWKFAQKIMNNPTQFLSKLQKFDAENMDEETVNLLTPFIQKKFFNYEMMKTKSSACAYLALWLVNIVKYNEVYKKVKPLMDKLQEATNNKNKAQEKLDQLENKVKELTDSVEKLRRKMNEVNEEKNNVIKIYNESKDKLNRAENLVNMLSDEYSRWSDEIAIINSNKKFIYGDCLLLSSFITYLGVFSSSFRIKLWKHLWLEHIKNSNILINNITSPIDIMVQDIQIATWKNEKLPEDIISIENALIVSTCYRWPLLIDPQLQGLKWLKAKGGNNITVLQFNCEHFIKKIKNVISKGGYLIIENISEEIDNVIDGLLNREFIKKGNDIYIKIDNEEMLFNYPNAINRIDKIKSFFETNINSNTATTNNSNNNSNNNNNNNITINNSGASQINNTNNDNNNITIDNQNNYGNEPGDSNKNYHKQNSQNMNKSFSSENLSKVNFFNLILQTKLSNPHFKPEVNSQCTLINFSVTCEGLEEQILAIIVNIEKPELEKQKQILVKNRNEYKIILNNLEDEILYQLSTVDSKTIIDNISLINSLKTTKDTSINIQKQVADSINTENEINKTRELYRTLANEASIVYFILILMHNINYMYQYSLDSFINLLLKSIEVVNSDSMKMLSNKNLDSQISNNNNNMYDDDDNNNNNNGEHRHLQKHDDKYYDSKIYLNDNDENNNNNNDDNNNNNHNINNVYDEHMNKLIISFRKTIYSWINRGLLEKDKLLFNCIFVFKLLEKKKIYDKDFNMDYLNFFLKPPRGKGVTENPLKEWLSDDCWENILILSKFKEFENLSNNIHIDAQHKFKQWCSEIQPEICKLPLEWKKLNNYSFKKLLIIRSLRPDRITVTLEKYIKSILPNSEEIMEKKNSFVDTLESSYNFMVNSTPILFILTPGSDFIKYVEILGKKYKFYLNQNLHVVSLGQGQESIALSKLELSHKEGHWIVLENIHLMAKFNLILENVIDKYATEGSHPNFRCFLTSEITTNIPISILERSIKLTNEAPTGFKENLKRAFTFFSPDDYEEKDLRTKNILFSLCYFHSIIVERAKFGSQGFNIKYPFSLSDLRDSAKVLFNYLDNQNSIKVPWNDLKYIFGEIMYGGHIVNDKDMLICKTYLNYFMKEQSLEGMQLIPFSKNIQLFSPNNYSYEKILKYIDTQIIFESSILYGLNQHAEMNFRTNESIKLLKNILKLKLKETSTFVEELTTGETMENKTSNILSEILSEIDNIFFNVEELMKSIPDDQITPLQYFLFQECTLMNSLTSVMKNSLKELNLAIKGEINMTSKIESLMNALYKDKLPELWKNNSYSSNRNLSSWVNNLKERIAFLTEWFNDPLLTPKVFNISLLFNPNSFFSAIKQILSRNEKCELDKIIMQIEVTNKSLNNIHSYPKEGAYIYGLYLDGANYDVEKNTLCDSSSKQKYFLMPVIHCKPIVSMGKIDTDVYECPVYKTLSRGPTYVTNIKLKTKESSEKWILAGVALILDIADD</sequence>
<keyword evidence="5" id="KW-0493">Microtubule</keyword>
<evidence type="ECO:0000259" key="17">
    <source>
        <dbReference type="Pfam" id="PF07728"/>
    </source>
</evidence>
<dbReference type="PANTHER" id="PTHR45703">
    <property type="entry name" value="DYNEIN HEAVY CHAIN"/>
    <property type="match status" value="1"/>
</dbReference>
<dbReference type="InterPro" id="IPR042228">
    <property type="entry name" value="Dynein_linker_3"/>
</dbReference>
<dbReference type="Gene3D" id="1.20.920.30">
    <property type="match status" value="1"/>
</dbReference>
<dbReference type="SUPFAM" id="SSF141571">
    <property type="entry name" value="Pentapeptide repeat-like"/>
    <property type="match status" value="1"/>
</dbReference>
<dbReference type="GO" id="GO:0005524">
    <property type="term" value="F:ATP binding"/>
    <property type="evidence" value="ECO:0007669"/>
    <property type="project" value="UniProtKB-KW"/>
</dbReference>
<feature type="domain" description="Dynein heavy chain AAA module D4" evidence="21">
    <location>
        <begin position="3882"/>
        <end position="4140"/>
    </location>
</feature>
<feature type="compositionally biased region" description="Basic and acidic residues" evidence="15">
    <location>
        <begin position="3360"/>
        <end position="3372"/>
    </location>
</feature>
<dbReference type="Pfam" id="PF12780">
    <property type="entry name" value="AAA_8"/>
    <property type="match status" value="1"/>
</dbReference>
<dbReference type="InterPro" id="IPR042219">
    <property type="entry name" value="AAA_lid_11_sf"/>
</dbReference>
<feature type="region of interest" description="Disordered" evidence="15">
    <location>
        <begin position="4651"/>
        <end position="4719"/>
    </location>
</feature>
<feature type="compositionally biased region" description="Basic and acidic residues" evidence="15">
    <location>
        <begin position="3121"/>
        <end position="3157"/>
    </location>
</feature>
<dbReference type="InterPro" id="IPR026983">
    <property type="entry name" value="DHC"/>
</dbReference>
<dbReference type="FunFam" id="1.10.8.720:FF:000009">
    <property type="entry name" value="Dynein heavy chain, putative"/>
    <property type="match status" value="1"/>
</dbReference>
<feature type="domain" description="Dynein heavy chain AAA lid" evidence="22">
    <location>
        <begin position="5312"/>
        <end position="5453"/>
    </location>
</feature>
<dbReference type="FunFam" id="1.20.920.20:FF:000010">
    <property type="entry name" value="Dynein heavy chain, putative"/>
    <property type="match status" value="1"/>
</dbReference>
<dbReference type="Pfam" id="PF07728">
    <property type="entry name" value="AAA_5"/>
    <property type="match status" value="1"/>
</dbReference>
<keyword evidence="6" id="KW-0547">Nucleotide-binding</keyword>
<keyword evidence="8" id="KW-0243">Dynein</keyword>
<dbReference type="InterPro" id="IPR041228">
    <property type="entry name" value="Dynein_C"/>
</dbReference>
<comment type="similarity">
    <text evidence="3">Belongs to the dynein heavy chain family.</text>
</comment>
<dbReference type="InterPro" id="IPR024317">
    <property type="entry name" value="Dynein_heavy_chain_D4_dom"/>
</dbReference>
<dbReference type="FunFam" id="1.10.8.710:FF:000001">
    <property type="entry name" value="Dynein axonemal heavy chain 2"/>
    <property type="match status" value="1"/>
</dbReference>
<dbReference type="GO" id="GO:0005874">
    <property type="term" value="C:microtubule"/>
    <property type="evidence" value="ECO:0007669"/>
    <property type="project" value="UniProtKB-KW"/>
</dbReference>
<accession>A0A2P9DH94</accession>
<evidence type="ECO:0000259" key="20">
    <source>
        <dbReference type="Pfam" id="PF12777"/>
    </source>
</evidence>
<feature type="compositionally biased region" description="Polar residues" evidence="15">
    <location>
        <begin position="4702"/>
        <end position="4719"/>
    </location>
</feature>
<dbReference type="InterPro" id="IPR013602">
    <property type="entry name" value="Dynein_heavy_linker"/>
</dbReference>
<feature type="compositionally biased region" description="Basic and acidic residues" evidence="15">
    <location>
        <begin position="3314"/>
        <end position="3329"/>
    </location>
</feature>
<evidence type="ECO:0000313" key="25">
    <source>
        <dbReference type="Proteomes" id="UP000240500"/>
    </source>
</evidence>
<dbReference type="Gene3D" id="6.10.140.1060">
    <property type="match status" value="1"/>
</dbReference>
<dbReference type="Pfam" id="PF12777">
    <property type="entry name" value="MT"/>
    <property type="match status" value="1"/>
</dbReference>
<evidence type="ECO:0000256" key="10">
    <source>
        <dbReference type="ARBA" id="ARBA00023069"/>
    </source>
</evidence>
<evidence type="ECO:0000256" key="5">
    <source>
        <dbReference type="ARBA" id="ARBA00022701"/>
    </source>
</evidence>
<dbReference type="Proteomes" id="UP000240500">
    <property type="component" value="Chromosome 10"/>
</dbReference>
<evidence type="ECO:0000256" key="13">
    <source>
        <dbReference type="ARBA" id="ARBA00023273"/>
    </source>
</evidence>
<dbReference type="Pfam" id="PF12775">
    <property type="entry name" value="AAA_7"/>
    <property type="match status" value="1"/>
</dbReference>
<dbReference type="FunFam" id="1.20.1270.280:FF:000011">
    <property type="entry name" value="Dynein heavy chain, putative"/>
    <property type="match status" value="1"/>
</dbReference>
<feature type="compositionally biased region" description="Low complexity" evidence="15">
    <location>
        <begin position="4651"/>
        <end position="4696"/>
    </location>
</feature>
<dbReference type="Pfam" id="PF08393">
    <property type="entry name" value="DHC_N2"/>
    <property type="match status" value="2"/>
</dbReference>
<keyword evidence="7" id="KW-0067">ATP-binding</keyword>